<organism evidence="1 2">
    <name type="scientific">Micavibrio aeruginosavorus</name>
    <dbReference type="NCBI Taxonomy" id="349221"/>
    <lineage>
        <taxon>Bacteria</taxon>
        <taxon>Pseudomonadati</taxon>
        <taxon>Bdellovibrionota</taxon>
        <taxon>Bdellovibrionia</taxon>
        <taxon>Bdellovibrionales</taxon>
        <taxon>Pseudobdellovibrionaceae</taxon>
        <taxon>Micavibrio</taxon>
    </lineage>
</organism>
<proteinExistence type="predicted"/>
<evidence type="ECO:0000313" key="1">
    <source>
        <dbReference type="EMBL" id="PZP54853.1"/>
    </source>
</evidence>
<dbReference type="AlphaFoldDB" id="A0A2W5FIS5"/>
<protein>
    <submittedName>
        <fullName evidence="1">Uncharacterized protein</fullName>
    </submittedName>
</protein>
<dbReference type="EMBL" id="QFOT01000105">
    <property type="protein sequence ID" value="PZP54853.1"/>
    <property type="molecule type" value="Genomic_DNA"/>
</dbReference>
<dbReference type="Proteomes" id="UP000249739">
    <property type="component" value="Unassembled WGS sequence"/>
</dbReference>
<evidence type="ECO:0000313" key="2">
    <source>
        <dbReference type="Proteomes" id="UP000249739"/>
    </source>
</evidence>
<gene>
    <name evidence="1" type="ORF">DI586_08665</name>
</gene>
<sequence length="415" mass="47341">MDSLHTSRSHRFFLYLDPASPPPVRDICFHWNQLGGDNLNTEQWGSILQRLVAVIAGMDNIDRQVLADAVKHPTRGLPTYVKAHEAIFYASNPSDILAGMQFFARHNEKVSADFFEEAHLKLRRYLPYLPATDLSSILFSFGKSRYLPHEDFWDDFQQAWQEKFASAEADDIHHVYERAAKLALPMSAKMIDFFDSYIRSHANELPVNLRDKLLWTSAMIDNIHGGTALAATVPALLKAQDMGNATMRNTVRAWYSVFDLPPLREKGGNSSSRSEKRLREIFEDAGKLRPEKDHILPYVASPVDMRLAFKGHDVIVEMDGITHFNFDFSGERRYNGQTLLNSAVKTKIAGTSRLLHIDDRSYSYLFYRCAVAEQDRIAHEILDTAISKEPGNYRVIIAPERILFDSMKNNNFIPS</sequence>
<name>A0A2W5FIS5_9BACT</name>
<comment type="caution">
    <text evidence="1">The sequence shown here is derived from an EMBL/GenBank/DDBJ whole genome shotgun (WGS) entry which is preliminary data.</text>
</comment>
<reference evidence="1 2" key="1">
    <citation type="submission" date="2017-08" db="EMBL/GenBank/DDBJ databases">
        <title>Infants hospitalized years apart are colonized by the same room-sourced microbial strains.</title>
        <authorList>
            <person name="Brooks B."/>
            <person name="Olm M.R."/>
            <person name="Firek B.A."/>
            <person name="Baker R."/>
            <person name="Thomas B.C."/>
            <person name="Morowitz M.J."/>
            <person name="Banfield J.F."/>
        </authorList>
    </citation>
    <scope>NUCLEOTIDE SEQUENCE [LARGE SCALE GENOMIC DNA]</scope>
    <source>
        <strain evidence="1">S2_006_000_R2_64</strain>
    </source>
</reference>
<accession>A0A2W5FIS5</accession>